<protein>
    <submittedName>
        <fullName evidence="2">Cytochrome C</fullName>
    </submittedName>
</protein>
<gene>
    <name evidence="2" type="ORF">BFG04_05505</name>
</gene>
<proteinExistence type="predicted"/>
<dbReference type="SUPFAM" id="SSF46626">
    <property type="entry name" value="Cytochrome c"/>
    <property type="match status" value="1"/>
</dbReference>
<feature type="chain" id="PRO_5043320368" evidence="1">
    <location>
        <begin position="19"/>
        <end position="190"/>
    </location>
</feature>
<dbReference type="EMBL" id="MCRK01000041">
    <property type="protein sequence ID" value="OPA75896.1"/>
    <property type="molecule type" value="Genomic_DNA"/>
</dbReference>
<comment type="caution">
    <text evidence="2">The sequence shown here is derived from an EMBL/GenBank/DDBJ whole genome shotgun (WGS) entry which is preliminary data.</text>
</comment>
<evidence type="ECO:0000256" key="1">
    <source>
        <dbReference type="SAM" id="SignalP"/>
    </source>
</evidence>
<dbReference type="GO" id="GO:0020037">
    <property type="term" value="F:heme binding"/>
    <property type="evidence" value="ECO:0007669"/>
    <property type="project" value="InterPro"/>
</dbReference>
<evidence type="ECO:0000313" key="2">
    <source>
        <dbReference type="EMBL" id="OPA75896.1"/>
    </source>
</evidence>
<sequence length="190" mass="21526">MKKLLLSSLLICFLYANSEVYTDVVKPVFADTKATKSIGRLLPTNGVKILEKNGDMLKLEVKGYQNPDVKNVIYFNDSERIFTLALSKTAKIDIKVIEEGKNSKWNLVKTEVFAKDGGFSSDLEPIFNKAKNIYENNCGTCHSLHKPTNYKANQWPSLLKSMLSRTAIDKKDEWLVIQYLQKNASDKNAK</sequence>
<dbReference type="RefSeq" id="WP_078415642.1">
    <property type="nucleotide sequence ID" value="NZ_MCRK01000041.1"/>
</dbReference>
<reference evidence="2 3" key="1">
    <citation type="submission" date="2016-08" db="EMBL/GenBank/DDBJ databases">
        <title>Campylobacter species from sea mammals.</title>
        <authorList>
            <person name="Gilbert M.J."/>
            <person name="Byrne B.A."/>
            <person name="Zomer A.L."/>
            <person name="Wagenaar J.A."/>
        </authorList>
    </citation>
    <scope>NUCLEOTIDE SEQUENCE [LARGE SCALE GENOMIC DNA]</scope>
    <source>
        <strain evidence="2 3">1105248</strain>
    </source>
</reference>
<accession>A0AAX0L929</accession>
<dbReference type="InterPro" id="IPR036909">
    <property type="entry name" value="Cyt_c-like_dom_sf"/>
</dbReference>
<feature type="signal peptide" evidence="1">
    <location>
        <begin position="1"/>
        <end position="18"/>
    </location>
</feature>
<dbReference type="Pfam" id="PF09626">
    <property type="entry name" value="DHC"/>
    <property type="match status" value="1"/>
</dbReference>
<keyword evidence="1" id="KW-0732">Signal</keyword>
<dbReference type="AlphaFoldDB" id="A0AAX0L929"/>
<dbReference type="Gene3D" id="1.10.760.10">
    <property type="entry name" value="Cytochrome c-like domain"/>
    <property type="match status" value="1"/>
</dbReference>
<evidence type="ECO:0000313" key="3">
    <source>
        <dbReference type="Proteomes" id="UP000189728"/>
    </source>
</evidence>
<name>A0AAX0L929_9BACT</name>
<dbReference type="InterPro" id="IPR018588">
    <property type="entry name" value="Dihaem_cytochrome-c"/>
</dbReference>
<organism evidence="2 3">
    <name type="scientific">Campylobacter pinnipediorum subsp. pinnipediorum</name>
    <dbReference type="NCBI Taxonomy" id="1660067"/>
    <lineage>
        <taxon>Bacteria</taxon>
        <taxon>Pseudomonadati</taxon>
        <taxon>Campylobacterota</taxon>
        <taxon>Epsilonproteobacteria</taxon>
        <taxon>Campylobacterales</taxon>
        <taxon>Campylobacteraceae</taxon>
        <taxon>Campylobacter</taxon>
    </lineage>
</organism>
<dbReference type="Proteomes" id="UP000189728">
    <property type="component" value="Unassembled WGS sequence"/>
</dbReference>
<dbReference type="GO" id="GO:0009055">
    <property type="term" value="F:electron transfer activity"/>
    <property type="evidence" value="ECO:0007669"/>
    <property type="project" value="InterPro"/>
</dbReference>